<evidence type="ECO:0000256" key="1">
    <source>
        <dbReference type="SAM" id="Phobius"/>
    </source>
</evidence>
<feature type="transmembrane region" description="Helical" evidence="1">
    <location>
        <begin position="38"/>
        <end position="56"/>
    </location>
</feature>
<dbReference type="HOGENOM" id="CLU_2994874_0_0_9"/>
<sequence length="57" mass="6575">MFQASKVFYHLSTGKSLVGQKFGKADYFRRFLGHLAEYYLLSGFLSAVLIFCPFFLL</sequence>
<reference evidence="2 3" key="1">
    <citation type="submission" date="2011-02" db="EMBL/GenBank/DDBJ databases">
        <authorList>
            <person name="Muzny D."/>
            <person name="Qin X."/>
            <person name="Deng J."/>
            <person name="Jiang H."/>
            <person name="Liu Y."/>
            <person name="Qu J."/>
            <person name="Song X.-Z."/>
            <person name="Zhang L."/>
            <person name="Thornton R."/>
            <person name="Coyle M."/>
            <person name="Francisco L."/>
            <person name="Jackson L."/>
            <person name="Javaid M."/>
            <person name="Korchina V."/>
            <person name="Kovar C."/>
            <person name="Mata R."/>
            <person name="Mathew T."/>
            <person name="Ngo R."/>
            <person name="Nguyen L."/>
            <person name="Nguyen N."/>
            <person name="Okwuonu G."/>
            <person name="Ongeri F."/>
            <person name="Pham C."/>
            <person name="Simmons D."/>
            <person name="Wilczek-Boney K."/>
            <person name="Hale W."/>
            <person name="Jakkamsetti A."/>
            <person name="Pham P."/>
            <person name="Ruth R."/>
            <person name="San Lucas F."/>
            <person name="Warren J."/>
            <person name="Zhang J."/>
            <person name="Zhao Z."/>
            <person name="Zhou C."/>
            <person name="Zhu D."/>
            <person name="Lee S."/>
            <person name="Bess C."/>
            <person name="Blankenburg K."/>
            <person name="Forbes L."/>
            <person name="Fu Q."/>
            <person name="Gubbala S."/>
            <person name="Hirani K."/>
            <person name="Jayaseelan J.C."/>
            <person name="Lara F."/>
            <person name="Munidasa M."/>
            <person name="Palculict T."/>
            <person name="Patil S."/>
            <person name="Pu L.-L."/>
            <person name="Saada N."/>
            <person name="Tang L."/>
            <person name="Weissenberger G."/>
            <person name="Zhu Y."/>
            <person name="Hemphill L."/>
            <person name="Shang Y."/>
            <person name="Youmans B."/>
            <person name="Ayvaz T."/>
            <person name="Ross M."/>
            <person name="Santibanez J."/>
            <person name="Aqrawi P."/>
            <person name="Gross S."/>
            <person name="Joshi V."/>
            <person name="Fowler G."/>
            <person name="Nazareth L."/>
            <person name="Reid J."/>
            <person name="Worley K."/>
            <person name="Petrosino J."/>
            <person name="Highlander S."/>
            <person name="Gibbs R."/>
        </authorList>
    </citation>
    <scope>NUCLEOTIDE SEQUENCE [LARGE SCALE GENOMIC DNA]</scope>
    <source>
        <strain evidence="2 3">SK160</strain>
    </source>
</reference>
<keyword evidence="1" id="KW-0812">Transmembrane</keyword>
<dbReference type="Proteomes" id="UP000004562">
    <property type="component" value="Unassembled WGS sequence"/>
</dbReference>
<organism evidence="2 3">
    <name type="scientific">Streptococcus sanguinis SK160</name>
    <dbReference type="NCBI Taxonomy" id="888812"/>
    <lineage>
        <taxon>Bacteria</taxon>
        <taxon>Bacillati</taxon>
        <taxon>Bacillota</taxon>
        <taxon>Bacilli</taxon>
        <taxon>Lactobacillales</taxon>
        <taxon>Streptococcaceae</taxon>
        <taxon>Streptococcus</taxon>
    </lineage>
</organism>
<name>F0ITS5_STRSA</name>
<keyword evidence="1" id="KW-1133">Transmembrane helix</keyword>
<protein>
    <submittedName>
        <fullName evidence="2">Acyltransferase 3</fullName>
    </submittedName>
</protein>
<dbReference type="GO" id="GO:0016746">
    <property type="term" value="F:acyltransferase activity"/>
    <property type="evidence" value="ECO:0007669"/>
    <property type="project" value="UniProtKB-KW"/>
</dbReference>
<dbReference type="AlphaFoldDB" id="F0ITS5"/>
<evidence type="ECO:0000313" key="2">
    <source>
        <dbReference type="EMBL" id="EGD38899.1"/>
    </source>
</evidence>
<comment type="caution">
    <text evidence="2">The sequence shown here is derived from an EMBL/GenBank/DDBJ whole genome shotgun (WGS) entry which is preliminary data.</text>
</comment>
<accession>F0ITS5</accession>
<proteinExistence type="predicted"/>
<dbReference type="EMBL" id="AEXZ01000007">
    <property type="protein sequence ID" value="EGD38899.1"/>
    <property type="molecule type" value="Genomic_DNA"/>
</dbReference>
<gene>
    <name evidence="2" type="ORF">HMPREF9384_1084</name>
</gene>
<keyword evidence="2" id="KW-0808">Transferase</keyword>
<evidence type="ECO:0000313" key="3">
    <source>
        <dbReference type="Proteomes" id="UP000004562"/>
    </source>
</evidence>
<keyword evidence="2" id="KW-0012">Acyltransferase</keyword>
<keyword evidence="1" id="KW-0472">Membrane</keyword>